<dbReference type="EMBL" id="MRZV01001144">
    <property type="protein sequence ID" value="PIK40249.1"/>
    <property type="molecule type" value="Genomic_DNA"/>
</dbReference>
<evidence type="ECO:0000313" key="2">
    <source>
        <dbReference type="Proteomes" id="UP000230750"/>
    </source>
</evidence>
<reference evidence="1 2" key="1">
    <citation type="journal article" date="2017" name="PLoS Biol.">
        <title>The sea cucumber genome provides insights into morphological evolution and visceral regeneration.</title>
        <authorList>
            <person name="Zhang X."/>
            <person name="Sun L."/>
            <person name="Yuan J."/>
            <person name="Sun Y."/>
            <person name="Gao Y."/>
            <person name="Zhang L."/>
            <person name="Li S."/>
            <person name="Dai H."/>
            <person name="Hamel J.F."/>
            <person name="Liu C."/>
            <person name="Yu Y."/>
            <person name="Liu S."/>
            <person name="Lin W."/>
            <person name="Guo K."/>
            <person name="Jin S."/>
            <person name="Xu P."/>
            <person name="Storey K.B."/>
            <person name="Huan P."/>
            <person name="Zhang T."/>
            <person name="Zhou Y."/>
            <person name="Zhang J."/>
            <person name="Lin C."/>
            <person name="Li X."/>
            <person name="Xing L."/>
            <person name="Huo D."/>
            <person name="Sun M."/>
            <person name="Wang L."/>
            <person name="Mercier A."/>
            <person name="Li F."/>
            <person name="Yang H."/>
            <person name="Xiang J."/>
        </authorList>
    </citation>
    <scope>NUCLEOTIDE SEQUENCE [LARGE SCALE GENOMIC DNA]</scope>
    <source>
        <strain evidence="1">Shaxun</strain>
        <tissue evidence="1">Muscle</tissue>
    </source>
</reference>
<protein>
    <submittedName>
        <fullName evidence="1">Uncharacterized protein</fullName>
    </submittedName>
</protein>
<keyword evidence="2" id="KW-1185">Reference proteome</keyword>
<evidence type="ECO:0000313" key="1">
    <source>
        <dbReference type="EMBL" id="PIK40249.1"/>
    </source>
</evidence>
<comment type="caution">
    <text evidence="1">The sequence shown here is derived from an EMBL/GenBank/DDBJ whole genome shotgun (WGS) entry which is preliminary data.</text>
</comment>
<proteinExistence type="predicted"/>
<organism evidence="1 2">
    <name type="scientific">Stichopus japonicus</name>
    <name type="common">Sea cucumber</name>
    <dbReference type="NCBI Taxonomy" id="307972"/>
    <lineage>
        <taxon>Eukaryota</taxon>
        <taxon>Metazoa</taxon>
        <taxon>Echinodermata</taxon>
        <taxon>Eleutherozoa</taxon>
        <taxon>Echinozoa</taxon>
        <taxon>Holothuroidea</taxon>
        <taxon>Aspidochirotacea</taxon>
        <taxon>Aspidochirotida</taxon>
        <taxon>Stichopodidae</taxon>
        <taxon>Apostichopus</taxon>
    </lineage>
</organism>
<dbReference type="AlphaFoldDB" id="A0A2G8JX08"/>
<dbReference type="Proteomes" id="UP000230750">
    <property type="component" value="Unassembled WGS sequence"/>
</dbReference>
<sequence>MYAVTDSTAVFWNDYGYRLNLQSGVWEIKDQKSIQWLCSKAVSLKQTESKQLQRSTILLLELTSSHKVPISCLVIDKSLAGANDEGIILESGIHIPVLSTIEKIICKSEKGTKMTQDETLGVLSYAQKCHNLKNLTFIDCLLPLSFSLESLSSFMKSKHPQVLWQPLKHELRLDISKGTWKLGNSQDSLVLNSVVCNL</sequence>
<name>A0A2G8JX08_STIJA</name>
<accession>A0A2G8JX08</accession>
<gene>
    <name evidence="1" type="ORF">BSL78_22905</name>
</gene>